<organism evidence="3 4">
    <name type="scientific">Marinibacterium profundimaris</name>
    <dbReference type="NCBI Taxonomy" id="1679460"/>
    <lineage>
        <taxon>Bacteria</taxon>
        <taxon>Pseudomonadati</taxon>
        <taxon>Pseudomonadota</taxon>
        <taxon>Alphaproteobacteria</taxon>
        <taxon>Rhodobacterales</taxon>
        <taxon>Paracoccaceae</taxon>
        <taxon>Marinibacterium</taxon>
    </lineage>
</organism>
<dbReference type="InterPro" id="IPR007037">
    <property type="entry name" value="SIP_rossman_dom"/>
</dbReference>
<proteinExistence type="inferred from homology"/>
<gene>
    <name evidence="3" type="ORF">ATO3_19430</name>
</gene>
<evidence type="ECO:0000256" key="1">
    <source>
        <dbReference type="ARBA" id="ARBA00035644"/>
    </source>
</evidence>
<evidence type="ECO:0000313" key="4">
    <source>
        <dbReference type="Proteomes" id="UP000215377"/>
    </source>
</evidence>
<dbReference type="SUPFAM" id="SSF63380">
    <property type="entry name" value="Riboflavin synthase domain-like"/>
    <property type="match status" value="1"/>
</dbReference>
<dbReference type="InterPro" id="IPR039261">
    <property type="entry name" value="FNR_nucleotide-bd"/>
</dbReference>
<reference evidence="3 4" key="1">
    <citation type="submission" date="2013-04" db="EMBL/GenBank/DDBJ databases">
        <title>Oceanicola sp. 22II1-22F33 Genome Sequencing.</title>
        <authorList>
            <person name="Lai Q."/>
            <person name="Li G."/>
            <person name="Shao Z."/>
        </authorList>
    </citation>
    <scope>NUCLEOTIDE SEQUENCE [LARGE SCALE GENOMIC DNA]</scope>
    <source>
        <strain evidence="3 4">22II1-22F33</strain>
    </source>
</reference>
<evidence type="ECO:0000313" key="3">
    <source>
        <dbReference type="EMBL" id="OWU71009.1"/>
    </source>
</evidence>
<dbReference type="PANTHER" id="PTHR30157:SF0">
    <property type="entry name" value="NADPH-DEPENDENT FERRIC-CHELATE REDUCTASE"/>
    <property type="match status" value="1"/>
</dbReference>
<dbReference type="Pfam" id="PF04954">
    <property type="entry name" value="SIP"/>
    <property type="match status" value="1"/>
</dbReference>
<dbReference type="AlphaFoldDB" id="A0A225NI46"/>
<dbReference type="InterPro" id="IPR017938">
    <property type="entry name" value="Riboflavin_synthase-like_b-brl"/>
</dbReference>
<dbReference type="Pfam" id="PF08021">
    <property type="entry name" value="FAD_binding_9"/>
    <property type="match status" value="1"/>
</dbReference>
<accession>A0A225NI46</accession>
<comment type="caution">
    <text evidence="3">The sequence shown here is derived from an EMBL/GenBank/DDBJ whole genome shotgun (WGS) entry which is preliminary data.</text>
</comment>
<evidence type="ECO:0000259" key="2">
    <source>
        <dbReference type="PROSITE" id="PS51384"/>
    </source>
</evidence>
<dbReference type="EMBL" id="AQQR01000010">
    <property type="protein sequence ID" value="OWU71009.1"/>
    <property type="molecule type" value="Genomic_DNA"/>
</dbReference>
<name>A0A225NI46_9RHOB</name>
<dbReference type="Gene3D" id="3.40.50.80">
    <property type="entry name" value="Nucleotide-binding domain of ferredoxin-NADP reductase (FNR) module"/>
    <property type="match status" value="1"/>
</dbReference>
<dbReference type="InterPro" id="IPR013113">
    <property type="entry name" value="SIP_FAD-bd"/>
</dbReference>
<dbReference type="PROSITE" id="PS51384">
    <property type="entry name" value="FAD_FR"/>
    <property type="match status" value="1"/>
</dbReference>
<dbReference type="GO" id="GO:0016491">
    <property type="term" value="F:oxidoreductase activity"/>
    <property type="evidence" value="ECO:0007669"/>
    <property type="project" value="InterPro"/>
</dbReference>
<dbReference type="RefSeq" id="WP_158218023.1">
    <property type="nucleotide sequence ID" value="NZ_AQQR01000010.1"/>
</dbReference>
<comment type="similarity">
    <text evidence="1">Belongs to the SIP oxidoreductase family.</text>
</comment>
<dbReference type="CDD" id="cd06193">
    <property type="entry name" value="siderophore_interacting"/>
    <property type="match status" value="1"/>
</dbReference>
<dbReference type="Gene3D" id="2.40.30.10">
    <property type="entry name" value="Translation factors"/>
    <property type="match status" value="1"/>
</dbReference>
<dbReference type="OrthoDB" id="9814826at2"/>
<sequence length="353" mass="38696">MVTEVPLAQRLTSEARYDGQLPADLIAHCAEHVGAYDVDFTASANRLQLTLPEASLKLTRDAEGFTLHIEAETELRLHQARENAQFLLDHVCPEAAAALAWTGRVARNTTPPSFHHASVRSVRRVGPRFLRVELDCAGTAALATGGGMHFSLLLPPGDGAPEWPRIDDRGRTIWPEGDRALHLAAYTFVTLDPEAERFSFDVFEHDGGRTTEWARTVTPGTRIGVMGPGGGDFPQGRDLLIAGDETALPAIRRILETSAPDRRGTALIEVTDATDQCPIACPEGIRLIWIDRSTGDSLARHLEQIEMPAPGSRFVWVAAERSVIRRAKSRIRGTEKLTRAECYLSAYWVAPPA</sequence>
<keyword evidence="4" id="KW-1185">Reference proteome</keyword>
<dbReference type="Proteomes" id="UP000215377">
    <property type="component" value="Unassembled WGS sequence"/>
</dbReference>
<feature type="domain" description="FAD-binding FR-type" evidence="2">
    <location>
        <begin position="112"/>
        <end position="235"/>
    </location>
</feature>
<protein>
    <recommendedName>
        <fullName evidence="2">FAD-binding FR-type domain-containing protein</fullName>
    </recommendedName>
</protein>
<dbReference type="InterPro" id="IPR039374">
    <property type="entry name" value="SIP_fam"/>
</dbReference>
<dbReference type="PANTHER" id="PTHR30157">
    <property type="entry name" value="FERRIC REDUCTASE, NADPH-DEPENDENT"/>
    <property type="match status" value="1"/>
</dbReference>
<dbReference type="InterPro" id="IPR017927">
    <property type="entry name" value="FAD-bd_FR_type"/>
</dbReference>